<feature type="signal peptide" evidence="1">
    <location>
        <begin position="1"/>
        <end position="18"/>
    </location>
</feature>
<comment type="caution">
    <text evidence="3">The sequence shown here is derived from an EMBL/GenBank/DDBJ whole genome shotgun (WGS) entry which is preliminary data.</text>
</comment>
<dbReference type="AlphaFoldDB" id="A0A8X6Q8T6"/>
<dbReference type="Pfam" id="PF16087">
    <property type="entry name" value="DUF4817"/>
    <property type="match status" value="1"/>
</dbReference>
<feature type="domain" description="DUF4817" evidence="2">
    <location>
        <begin position="46"/>
        <end position="96"/>
    </location>
</feature>
<sequence length="110" mass="12886">MNFCKHLAFAVFFRIALFQSFGQYAIGSELLEEIIQKTIMASNFNTDERKWMLKEHWKSQNDEIVRTNWVQTFGTLSPKRQTIYRICDKFDATGSTLNVPKIGRPQKMCT</sequence>
<dbReference type="Proteomes" id="UP000887013">
    <property type="component" value="Unassembled WGS sequence"/>
</dbReference>
<evidence type="ECO:0000259" key="2">
    <source>
        <dbReference type="Pfam" id="PF16087"/>
    </source>
</evidence>
<proteinExistence type="predicted"/>
<dbReference type="EMBL" id="BMAW01124040">
    <property type="protein sequence ID" value="GFU06092.1"/>
    <property type="molecule type" value="Genomic_DNA"/>
</dbReference>
<reference evidence="3" key="1">
    <citation type="submission" date="2020-08" db="EMBL/GenBank/DDBJ databases">
        <title>Multicomponent nature underlies the extraordinary mechanical properties of spider dragline silk.</title>
        <authorList>
            <person name="Kono N."/>
            <person name="Nakamura H."/>
            <person name="Mori M."/>
            <person name="Yoshida Y."/>
            <person name="Ohtoshi R."/>
            <person name="Malay A.D."/>
            <person name="Moran D.A.P."/>
            <person name="Tomita M."/>
            <person name="Numata K."/>
            <person name="Arakawa K."/>
        </authorList>
    </citation>
    <scope>NUCLEOTIDE SEQUENCE</scope>
</reference>
<keyword evidence="4" id="KW-1185">Reference proteome</keyword>
<accession>A0A8X6Q8T6</accession>
<organism evidence="3 4">
    <name type="scientific">Nephila pilipes</name>
    <name type="common">Giant wood spider</name>
    <name type="synonym">Nephila maculata</name>
    <dbReference type="NCBI Taxonomy" id="299642"/>
    <lineage>
        <taxon>Eukaryota</taxon>
        <taxon>Metazoa</taxon>
        <taxon>Ecdysozoa</taxon>
        <taxon>Arthropoda</taxon>
        <taxon>Chelicerata</taxon>
        <taxon>Arachnida</taxon>
        <taxon>Araneae</taxon>
        <taxon>Araneomorphae</taxon>
        <taxon>Entelegynae</taxon>
        <taxon>Araneoidea</taxon>
        <taxon>Nephilidae</taxon>
        <taxon>Nephila</taxon>
    </lineage>
</organism>
<gene>
    <name evidence="3" type="ORF">NPIL_663231</name>
</gene>
<evidence type="ECO:0000313" key="4">
    <source>
        <dbReference type="Proteomes" id="UP000887013"/>
    </source>
</evidence>
<dbReference type="OrthoDB" id="8123230at2759"/>
<dbReference type="InterPro" id="IPR032135">
    <property type="entry name" value="DUF4817"/>
</dbReference>
<evidence type="ECO:0000313" key="3">
    <source>
        <dbReference type="EMBL" id="GFU06092.1"/>
    </source>
</evidence>
<keyword evidence="1" id="KW-0732">Signal</keyword>
<protein>
    <submittedName>
        <fullName evidence="3">Putative mariner</fullName>
    </submittedName>
</protein>
<feature type="chain" id="PRO_5036480110" evidence="1">
    <location>
        <begin position="19"/>
        <end position="110"/>
    </location>
</feature>
<evidence type="ECO:0000256" key="1">
    <source>
        <dbReference type="SAM" id="SignalP"/>
    </source>
</evidence>
<name>A0A8X6Q8T6_NEPPI</name>